<evidence type="ECO:0000256" key="2">
    <source>
        <dbReference type="ARBA" id="ARBA00004237"/>
    </source>
</evidence>
<dbReference type="STRING" id="1095778.SAMN04489842_2416"/>
<feature type="compositionally biased region" description="Acidic residues" evidence="13">
    <location>
        <begin position="916"/>
        <end position="940"/>
    </location>
</feature>
<sequence length="965" mass="105019">MTSEPSYREKGRAVFLAAIMIVSVVAMSAAFAGSAAATPDGNVVIDDIDAPATVDVDDQGTVTVEIDNTEDAAHDVYAHIEIGGETVEADDGVEYDGSGAAEVALAAEGDDSITYTDVIDEDSPGDVNIDVELWETAGDDGSDFDTDSETVTVEDPDAFDEEQAYDDAGPVWIDEAGDNAYIGQEITIMSEEFADDEGPDNDDVSAVILYEGPASLSGDDRTHEASIEIQEDDDHPHPYGTFETDELEPGEAYHFHVDEDEDTYDFHGDEFWTAEEDLAVDFGVNTVPQDDDADIEFATDRDDMFVNVTSEDFDGDDLEEYVIDEGDFTNVEAYDDDALTLEGVDDGDALELEFEDVEPDVYEFEFESTDSLAWDNATIEVTDEDTAVHFGEDPIGQQGDMVEIVIEPDHTETGVVQVGDYDEENYQSTVEFDIDTPDADEIGLLFDTNDPHDPWTKPEEYQDEYDLTIENDPEDDTFVGWEEDDDNYVLGIYDYEMTAGTEYEEDADDTPDGYVGAVDSEHETDTTFLSVTEPETISDMVLERAPHDTGFDDAEDLEEAYEDDLLTDGTEAAYGDELVLTLEDFGMSGLIEGSADSEDVFEDTAGINITIEEEDPGPNQDAAWWTTYEGVENLDDYEASADEGDVEGIELSNVISDIEEYDDDLVLVIDYDDYDMPGDRSSETSGLDYGEYDLTFEATDDSIFVDDDEDAIEFETNFELEEPEVDLLPENDEVPNSDSAEVTGITNVAPGNDIDTDANSPGNFTDAADAVVQDDGTFTAVYDFSEYDAGTPFEIEAETDENAYDDHEGDNGDDMDSILVDAGDPLISLNADAPGEVEPGDAAALDVTVSNDGGASDDVDITVTIDGEDEEDTTVTLDADGDTWSESFDFDTAEEGDINWDVTAGDNSDSGTLTVAEEEEVVDDDDDETDDDETDDDEDGTPGFGVAVAVVALLAAAMLALRRQD</sequence>
<evidence type="ECO:0000259" key="14">
    <source>
        <dbReference type="Pfam" id="PF18204"/>
    </source>
</evidence>
<dbReference type="EMBL" id="FNLC01000002">
    <property type="protein sequence ID" value="SDR12175.1"/>
    <property type="molecule type" value="Genomic_DNA"/>
</dbReference>
<reference evidence="16" key="1">
    <citation type="submission" date="2016-10" db="EMBL/GenBank/DDBJ databases">
        <authorList>
            <person name="Varghese N."/>
            <person name="Submissions S."/>
        </authorList>
    </citation>
    <scope>NUCLEOTIDE SEQUENCE [LARGE SCALE GENOMIC DNA]</scope>
    <source>
        <strain evidence="16">DSM 24767</strain>
    </source>
</reference>
<dbReference type="Proteomes" id="UP000198848">
    <property type="component" value="Unassembled WGS sequence"/>
</dbReference>
<dbReference type="GO" id="GO:0005886">
    <property type="term" value="C:plasma membrane"/>
    <property type="evidence" value="ECO:0007669"/>
    <property type="project" value="UniProtKB-SubCell"/>
</dbReference>
<dbReference type="NCBIfam" id="TIGR04207">
    <property type="entry name" value="halo_sig_pep"/>
    <property type="match status" value="1"/>
</dbReference>
<dbReference type="Pfam" id="PF18204">
    <property type="entry name" value="PGF-CTERM"/>
    <property type="match status" value="1"/>
</dbReference>
<evidence type="ECO:0000256" key="11">
    <source>
        <dbReference type="ARBA" id="ARBA00023136"/>
    </source>
</evidence>
<dbReference type="GO" id="GO:0030115">
    <property type="term" value="C:S-layer"/>
    <property type="evidence" value="ECO:0007669"/>
    <property type="project" value="UniProtKB-SubCell"/>
</dbReference>
<proteinExistence type="inferred from homology"/>
<evidence type="ECO:0000313" key="16">
    <source>
        <dbReference type="Proteomes" id="UP000198848"/>
    </source>
</evidence>
<comment type="subcellular location">
    <subcellularLocation>
        <location evidence="1">Cell membrane</location>
    </subcellularLocation>
    <subcellularLocation>
        <location evidence="2">Secreted</location>
        <location evidence="2">Cell wall</location>
        <location evidence="2">S-layer</location>
    </subcellularLocation>
</comment>
<dbReference type="NCBIfam" id="TIGR04126">
    <property type="entry name" value="PGF_CTERM"/>
    <property type="match status" value="1"/>
</dbReference>
<evidence type="ECO:0000313" key="15">
    <source>
        <dbReference type="EMBL" id="SDR12175.1"/>
    </source>
</evidence>
<evidence type="ECO:0000256" key="9">
    <source>
        <dbReference type="ARBA" id="ARBA00022729"/>
    </source>
</evidence>
<keyword evidence="7" id="KW-0701">S-layer</keyword>
<keyword evidence="9" id="KW-0732">Signal</keyword>
<keyword evidence="10" id="KW-1133">Transmembrane helix</keyword>
<dbReference type="InterPro" id="IPR026371">
    <property type="entry name" value="PGF_CTERM"/>
</dbReference>
<keyword evidence="6" id="KW-0964">Secreted</keyword>
<evidence type="ECO:0000256" key="12">
    <source>
        <dbReference type="ARBA" id="ARBA00023180"/>
    </source>
</evidence>
<evidence type="ECO:0000256" key="5">
    <source>
        <dbReference type="ARBA" id="ARBA00022512"/>
    </source>
</evidence>
<evidence type="ECO:0000256" key="8">
    <source>
        <dbReference type="ARBA" id="ARBA00022692"/>
    </source>
</evidence>
<evidence type="ECO:0000256" key="7">
    <source>
        <dbReference type="ARBA" id="ARBA00022601"/>
    </source>
</evidence>
<keyword evidence="5" id="KW-0134">Cell wall</keyword>
<keyword evidence="16" id="KW-1185">Reference proteome</keyword>
<keyword evidence="11" id="KW-0472">Membrane</keyword>
<protein>
    <submittedName>
        <fullName evidence="15">PGF-CTERM protein/surface glycoprotein</fullName>
    </submittedName>
</protein>
<accession>A0A1H1GGB0</accession>
<keyword evidence="8" id="KW-0812">Transmembrane</keyword>
<evidence type="ECO:0000256" key="10">
    <source>
        <dbReference type="ARBA" id="ARBA00022989"/>
    </source>
</evidence>
<gene>
    <name evidence="15" type="ORF">SAMN04489842_2416</name>
</gene>
<dbReference type="InterPro" id="IPR026452">
    <property type="entry name" value="Surf_glycop_sig_pep"/>
</dbReference>
<dbReference type="AlphaFoldDB" id="A0A1H1GGB0"/>
<feature type="region of interest" description="Disordered" evidence="13">
    <location>
        <begin position="899"/>
        <end position="943"/>
    </location>
</feature>
<evidence type="ECO:0000256" key="4">
    <source>
        <dbReference type="ARBA" id="ARBA00022475"/>
    </source>
</evidence>
<evidence type="ECO:0000256" key="1">
    <source>
        <dbReference type="ARBA" id="ARBA00004236"/>
    </source>
</evidence>
<feature type="domain" description="PGF-CTERM archaeal protein-sorting signal" evidence="14">
    <location>
        <begin position="941"/>
        <end position="963"/>
    </location>
</feature>
<name>A0A1H1GGB0_NATTX</name>
<keyword evidence="4" id="KW-1003">Cell membrane</keyword>
<comment type="similarity">
    <text evidence="3">Belongs to the halobacterial S-layer protein family.</text>
</comment>
<organism evidence="15 16">
    <name type="scientific">Natronobacterium texcoconense</name>
    <dbReference type="NCBI Taxonomy" id="1095778"/>
    <lineage>
        <taxon>Archaea</taxon>
        <taxon>Methanobacteriati</taxon>
        <taxon>Methanobacteriota</taxon>
        <taxon>Stenosarchaea group</taxon>
        <taxon>Halobacteria</taxon>
        <taxon>Halobacteriales</taxon>
        <taxon>Natrialbaceae</taxon>
        <taxon>Natronobacterium</taxon>
    </lineage>
</organism>
<evidence type="ECO:0000256" key="3">
    <source>
        <dbReference type="ARBA" id="ARBA00009327"/>
    </source>
</evidence>
<dbReference type="RefSeq" id="WP_090381978.1">
    <property type="nucleotide sequence ID" value="NZ_FNLC01000002.1"/>
</dbReference>
<evidence type="ECO:0000256" key="6">
    <source>
        <dbReference type="ARBA" id="ARBA00022525"/>
    </source>
</evidence>
<evidence type="ECO:0000256" key="13">
    <source>
        <dbReference type="SAM" id="MobiDB-lite"/>
    </source>
</evidence>
<keyword evidence="12" id="KW-0325">Glycoprotein</keyword>
<dbReference type="NCBIfam" id="NF045517">
    <property type="entry name" value="halo_surf_dom"/>
    <property type="match status" value="1"/>
</dbReference>
<dbReference type="InterPro" id="IPR013783">
    <property type="entry name" value="Ig-like_fold"/>
</dbReference>
<dbReference type="OrthoDB" id="169503at2157"/>
<dbReference type="Gene3D" id="2.60.40.10">
    <property type="entry name" value="Immunoglobulins"/>
    <property type="match status" value="1"/>
</dbReference>